<dbReference type="GO" id="GO:0006388">
    <property type="term" value="P:tRNA splicing, via endonucleolytic cleavage and ligation"/>
    <property type="evidence" value="ECO:0007669"/>
    <property type="project" value="TreeGrafter"/>
</dbReference>
<evidence type="ECO:0000259" key="11">
    <source>
        <dbReference type="Pfam" id="PF16573"/>
    </source>
</evidence>
<dbReference type="HOGENOM" id="CLU_018195_3_1_1"/>
<evidence type="ECO:0000313" key="14">
    <source>
        <dbReference type="Proteomes" id="UP000007796"/>
    </source>
</evidence>
<dbReference type="Pfam" id="PF16573">
    <property type="entry name" value="CLP1_N"/>
    <property type="match status" value="1"/>
</dbReference>
<dbReference type="GO" id="GO:0005524">
    <property type="term" value="F:ATP binding"/>
    <property type="evidence" value="ECO:0007669"/>
    <property type="project" value="UniProtKB-UniRule"/>
</dbReference>
<dbReference type="FunCoup" id="F0X8B9">
    <property type="interactions" value="724"/>
</dbReference>
<comment type="function">
    <text evidence="1">Polynucleotide 5'-kinase involved in rRNA processing.</text>
</comment>
<dbReference type="InterPro" id="IPR027417">
    <property type="entry name" value="P-loop_NTPase"/>
</dbReference>
<protein>
    <recommendedName>
        <fullName evidence="4">Polynucleotide 5'-hydroxyl-kinase GRC3</fullName>
    </recommendedName>
    <alternativeName>
        <fullName evidence="3">Polynucleotide 5'-hydroxyl-kinase grc3</fullName>
    </alternativeName>
</protein>
<dbReference type="GO" id="GO:0031124">
    <property type="term" value="P:mRNA 3'-end processing"/>
    <property type="evidence" value="ECO:0007669"/>
    <property type="project" value="UniProtKB-UniRule"/>
</dbReference>
<comment type="subcellular location">
    <subcellularLocation>
        <location evidence="2 9">Nucleus</location>
    </subcellularLocation>
</comment>
<accession>F0X8B9</accession>
<dbReference type="InterPro" id="IPR032319">
    <property type="entry name" value="CLP1_P"/>
</dbReference>
<dbReference type="GO" id="GO:0051731">
    <property type="term" value="F:polynucleotide 5'-hydroxyl-kinase activity"/>
    <property type="evidence" value="ECO:0007669"/>
    <property type="project" value="InterPro"/>
</dbReference>
<dbReference type="Pfam" id="PF06807">
    <property type="entry name" value="Clp1"/>
    <property type="match status" value="1"/>
</dbReference>
<evidence type="ECO:0000256" key="4">
    <source>
        <dbReference type="ARBA" id="ARBA00019824"/>
    </source>
</evidence>
<dbReference type="OrthoDB" id="258143at2759"/>
<keyword evidence="5 9" id="KW-0507">mRNA processing</keyword>
<dbReference type="InterPro" id="IPR010655">
    <property type="entry name" value="Clp1_C"/>
</dbReference>
<feature type="domain" description="Clp1 N-terminal" evidence="11">
    <location>
        <begin position="22"/>
        <end position="119"/>
    </location>
</feature>
<dbReference type="Proteomes" id="UP000007796">
    <property type="component" value="Unassembled WGS sequence"/>
</dbReference>
<dbReference type="RefSeq" id="XP_014175642.1">
    <property type="nucleotide sequence ID" value="XM_014320167.1"/>
</dbReference>
<dbReference type="Gene3D" id="2.40.30.330">
    <property type="entry name" value="Pre-mRNA cleavage complex subunit Clp1, C-terminal domain"/>
    <property type="match status" value="1"/>
</dbReference>
<feature type="binding site" evidence="9">
    <location>
        <position position="28"/>
    </location>
    <ligand>
        <name>ATP</name>
        <dbReference type="ChEBI" id="CHEBI:30616"/>
    </ligand>
</feature>
<sequence length="481" mass="50851">MSIPGLGQIPVQAPASSKRIVKLTPLSEWRFAVSQPAVRIRLLSGTAERDGTELASNQPYSFARTQSKLLTWHGCELEVDGTCDRESVATVGSSGQSATTPPPVVSYLNLHMLLAAERAAVPPPGSSARPTGGPAGPRVLVCGGPQTGRTSLVRTLAAWATKMGGAGSSSSEPQHQQQQPCVVNADPRDGLLSLPGTLSAAVFGTLMDLETEGGGGWGGAPSSGPSAVPVKLPLVFGFGYARPADAPTLYRDLVTRLAGAVTARMSDDPAVHAGGLLIDTPAAEAEAGNVNADIDLLAHIVDEFSVNRVVVLGADAQLYFGLAQRLARETTTFGEPVQVIQLDASDGVVARTNSLQQQQHEACIREYFFGDAKRTLDPYTQLVDFDALTVYRLPDAGSADSRLEKVEASNALMHWTLSVMNASNHDPPDVVQHAAVLGFVYVADVEADRRKMRILAPVSGRLGDRPLVLGRWPEPYINLVG</sequence>
<dbReference type="AlphaFoldDB" id="F0X8B9"/>
<evidence type="ECO:0000256" key="5">
    <source>
        <dbReference type="ARBA" id="ARBA00022664"/>
    </source>
</evidence>
<dbReference type="EMBL" id="GL629735">
    <property type="protein sequence ID" value="EFX06160.1"/>
    <property type="molecule type" value="Genomic_DNA"/>
</dbReference>
<evidence type="ECO:0000256" key="1">
    <source>
        <dbReference type="ARBA" id="ARBA00003798"/>
    </source>
</evidence>
<dbReference type="Pfam" id="PF16575">
    <property type="entry name" value="CLP1_P"/>
    <property type="match status" value="1"/>
</dbReference>
<dbReference type="HAMAP" id="MF_03035">
    <property type="entry name" value="Clp1"/>
    <property type="match status" value="1"/>
</dbReference>
<name>F0X8B9_GROCL</name>
<dbReference type="STRING" id="655863.F0X8B9"/>
<evidence type="ECO:0000256" key="7">
    <source>
        <dbReference type="ARBA" id="ARBA00022840"/>
    </source>
</evidence>
<keyword evidence="14" id="KW-1185">Reference proteome</keyword>
<evidence type="ECO:0000256" key="9">
    <source>
        <dbReference type="HAMAP-Rule" id="MF_03035"/>
    </source>
</evidence>
<comment type="caution">
    <text evidence="9">Lacks conserved residue(s) required for the propagation of feature annotation.</text>
</comment>
<comment type="function">
    <text evidence="9">Required for endonucleolytic cleavage during polyadenylation-dependent pre-mRNA 3'-end formation.</text>
</comment>
<evidence type="ECO:0000259" key="12">
    <source>
        <dbReference type="Pfam" id="PF16575"/>
    </source>
</evidence>
<keyword evidence="6 9" id="KW-0547">Nucleotide-binding</keyword>
<comment type="similarity">
    <text evidence="9">Belongs to the Clp1 family. Clp1 subfamily.</text>
</comment>
<organism evidence="14">
    <name type="scientific">Grosmannia clavigera (strain kw1407 / UAMH 11150)</name>
    <name type="common">Blue stain fungus</name>
    <name type="synonym">Graphiocladiella clavigera</name>
    <dbReference type="NCBI Taxonomy" id="655863"/>
    <lineage>
        <taxon>Eukaryota</taxon>
        <taxon>Fungi</taxon>
        <taxon>Dikarya</taxon>
        <taxon>Ascomycota</taxon>
        <taxon>Pezizomycotina</taxon>
        <taxon>Sordariomycetes</taxon>
        <taxon>Sordariomycetidae</taxon>
        <taxon>Ophiostomatales</taxon>
        <taxon>Ophiostomataceae</taxon>
        <taxon>Leptographium</taxon>
    </lineage>
</organism>
<feature type="domain" description="Clp1 C-terminal" evidence="10">
    <location>
        <begin position="376"/>
        <end position="474"/>
    </location>
</feature>
<proteinExistence type="inferred from homology"/>
<dbReference type="InterPro" id="IPR032324">
    <property type="entry name" value="Clp1_N"/>
</dbReference>
<feature type="binding site" evidence="9">
    <location>
        <begin position="146"/>
        <end position="151"/>
    </location>
    <ligand>
        <name>ATP</name>
        <dbReference type="ChEBI" id="CHEBI:30616"/>
    </ligand>
</feature>
<evidence type="ECO:0000256" key="3">
    <source>
        <dbReference type="ARBA" id="ARBA00018706"/>
    </source>
</evidence>
<evidence type="ECO:0000256" key="8">
    <source>
        <dbReference type="ARBA" id="ARBA00023242"/>
    </source>
</evidence>
<keyword evidence="7 9" id="KW-0067">ATP-binding</keyword>
<evidence type="ECO:0000256" key="2">
    <source>
        <dbReference type="ARBA" id="ARBA00004123"/>
    </source>
</evidence>
<gene>
    <name evidence="9" type="primary">CLP1</name>
    <name evidence="13" type="ORF">CMQ_4229</name>
</gene>
<dbReference type="GO" id="GO:0005849">
    <property type="term" value="C:mRNA cleavage factor complex"/>
    <property type="evidence" value="ECO:0007669"/>
    <property type="project" value="UniProtKB-UniRule"/>
</dbReference>
<dbReference type="InterPro" id="IPR028606">
    <property type="entry name" value="Clp1"/>
</dbReference>
<comment type="subunit">
    <text evidence="9">Component of a pre-mRNA cleavage factor complex. Interacts directly with PCF11.</text>
</comment>
<dbReference type="Gene3D" id="2.60.120.1030">
    <property type="entry name" value="Clp1, DNA binding domain"/>
    <property type="match status" value="1"/>
</dbReference>
<evidence type="ECO:0000259" key="10">
    <source>
        <dbReference type="Pfam" id="PF06807"/>
    </source>
</evidence>
<dbReference type="InterPro" id="IPR038238">
    <property type="entry name" value="Clp1_C_sf"/>
</dbReference>
<dbReference type="InParanoid" id="F0X8B9"/>
<dbReference type="PANTHER" id="PTHR12755">
    <property type="entry name" value="CLEAVAGE/POLYADENYLATION FACTOR IA SUBUNIT CLP1P"/>
    <property type="match status" value="1"/>
</dbReference>
<reference evidence="13 14" key="1">
    <citation type="journal article" date="2011" name="Proc. Natl. Acad. Sci. U.S.A.">
        <title>Genome and transcriptome analyses of the mountain pine beetle-fungal symbiont Grosmannia clavigera, a lodgepole pine pathogen.</title>
        <authorList>
            <person name="DiGuistini S."/>
            <person name="Wang Y."/>
            <person name="Liao N.Y."/>
            <person name="Taylor G."/>
            <person name="Tanguay P."/>
            <person name="Feau N."/>
            <person name="Henrissat B."/>
            <person name="Chan S.K."/>
            <person name="Hesse-Orce U."/>
            <person name="Alamouti S.M."/>
            <person name="Tsui C.K.M."/>
            <person name="Docking R.T."/>
            <person name="Levasseur A."/>
            <person name="Haridas S."/>
            <person name="Robertson G."/>
            <person name="Birol I."/>
            <person name="Holt R.A."/>
            <person name="Marra M.A."/>
            <person name="Hamelin R.C."/>
            <person name="Hirst M."/>
            <person name="Jones S.J.M."/>
            <person name="Bohlmann J."/>
            <person name="Breuil C."/>
        </authorList>
    </citation>
    <scope>NUCLEOTIDE SEQUENCE [LARGE SCALE GENOMIC DNA]</scope>
    <source>
        <strain evidence="14">kw1407 / UAMH 11150</strain>
    </source>
</reference>
<evidence type="ECO:0000256" key="6">
    <source>
        <dbReference type="ARBA" id="ARBA00022741"/>
    </source>
</evidence>
<dbReference type="InterPro" id="IPR045116">
    <property type="entry name" value="Clp1/Grc3"/>
</dbReference>
<dbReference type="GeneID" id="25977417"/>
<evidence type="ECO:0000313" key="13">
    <source>
        <dbReference type="EMBL" id="EFX06160.1"/>
    </source>
</evidence>
<dbReference type="Gene3D" id="3.40.50.300">
    <property type="entry name" value="P-loop containing nucleotide triphosphate hydrolases"/>
    <property type="match status" value="1"/>
</dbReference>
<dbReference type="InterPro" id="IPR038239">
    <property type="entry name" value="Clp1_N_sf"/>
</dbReference>
<dbReference type="eggNOG" id="KOG2749">
    <property type="taxonomic scope" value="Eukaryota"/>
</dbReference>
<keyword evidence="8 9" id="KW-0539">Nucleus</keyword>
<dbReference type="PANTHER" id="PTHR12755:SF6">
    <property type="entry name" value="POLYRIBONUCLEOTIDE 5'-HYDROXYL-KINASE CLP1"/>
    <property type="match status" value="1"/>
</dbReference>
<feature type="domain" description="Clp1 P-loop" evidence="12">
    <location>
        <begin position="143"/>
        <end position="369"/>
    </location>
</feature>